<dbReference type="GO" id="GO:0006357">
    <property type="term" value="P:regulation of transcription by RNA polymerase II"/>
    <property type="evidence" value="ECO:0007669"/>
    <property type="project" value="TreeGrafter"/>
</dbReference>
<feature type="domain" description="C2H2-type" evidence="14">
    <location>
        <begin position="1074"/>
        <end position="1103"/>
    </location>
</feature>
<feature type="compositionally biased region" description="Basic and acidic residues" evidence="13">
    <location>
        <begin position="53"/>
        <end position="66"/>
    </location>
</feature>
<keyword evidence="10" id="KW-0539">Nucleus</keyword>
<feature type="compositionally biased region" description="Polar residues" evidence="13">
    <location>
        <begin position="438"/>
        <end position="453"/>
    </location>
</feature>
<reference evidence="16" key="1">
    <citation type="journal article" date="2008" name="Insect Biochem. Mol. Biol.">
        <title>The genome of a lepidopteran model insect, the silkworm Bombyx mori.</title>
        <authorList>
            <consortium name="International Silkworm Genome Consortium"/>
        </authorList>
    </citation>
    <scope>NUCLEOTIDE SEQUENCE [LARGE SCALE GENOMIC DNA]</scope>
    <source>
        <strain evidence="16">p50T</strain>
    </source>
</reference>
<evidence type="ECO:0000313" key="16">
    <source>
        <dbReference type="Proteomes" id="UP000005204"/>
    </source>
</evidence>
<dbReference type="GO" id="GO:0008270">
    <property type="term" value="F:zinc ion binding"/>
    <property type="evidence" value="ECO:0007669"/>
    <property type="project" value="UniProtKB-KW"/>
</dbReference>
<keyword evidence="3" id="KW-0479">Metal-binding</keyword>
<feature type="region of interest" description="Disordered" evidence="13">
    <location>
        <begin position="922"/>
        <end position="947"/>
    </location>
</feature>
<evidence type="ECO:0000256" key="10">
    <source>
        <dbReference type="ARBA" id="ARBA00023242"/>
    </source>
</evidence>
<dbReference type="KEGG" id="bmor:119629350"/>
<dbReference type="SUPFAM" id="SSF57667">
    <property type="entry name" value="beta-beta-alpha zinc fingers"/>
    <property type="match status" value="2"/>
</dbReference>
<evidence type="ECO:0000256" key="7">
    <source>
        <dbReference type="ARBA" id="ARBA00022853"/>
    </source>
</evidence>
<dbReference type="PROSITE" id="PS50157">
    <property type="entry name" value="ZINC_FINGER_C2H2_2"/>
    <property type="match status" value="1"/>
</dbReference>
<evidence type="ECO:0000256" key="4">
    <source>
        <dbReference type="ARBA" id="ARBA00022737"/>
    </source>
</evidence>
<sequence>MADGSPEDRAGLKQMNNLTFTATDKGHRDSKKCSDIVFDDESVKLSYFKKRKTSESCDKSDRHGVAEDGTTVVTDYRKPSDESEVDDRKKRCIDRYDSSESSDSGVAVLSPTESGGCSGSDITEPRSPRSPESACSTAEEGAGARMPPWASDPAPPAPPPRRLAAQPVPLRRPNPLVHRRITEYFNHKMKPQNGLKRDASVLANDDTKKKCLPKNGVTHDLEKYISYLSQTLSPKVLMDVEKQTEVASKHPAHSANGLLNTKSEAKKPSCKSKTNGLISFGNSKHINEKVSTSMNGFVEMRHSVSDQFSKEKLPGILNGLLDGKQKNNELKNSVGPSTNGIVKITKLTSNESKRKLATTSSEPSKIRRAPATSAGQTKKKQMHSKLEPKVNGIVSSTTSTRLDSSMNGVTCGSNNLSLNPVTSKTTPNKKETPKKTPQVTRRSNRKSSACIANSKNLTWSKANNLKQVQKQKCANSPQNSPIKSSPADSSNANNLNNIPLKPNIPNGVRQVSMTMNGPLGSLNVPVNNLQNCHPLNIQQPCNGSVTTNNLASFVAVPQNMMLTTLRIPPNGLTAPSIGQQNGISAFNRPNVNVQSPTKLNSQFVFPLMQNLNGTVVQLPNLMTKMPNFMLQQASQLAMQRQDHLQNQQSPQILVNGTLLKLGNTMTSAYPNMNKPTSVTNTIPMLNKTVPGLQTVSVPVHSKPNYAVNFSHPVLMPQPGFIMTSVPNMNVKETWSYTGTNTVSSSQISCSSTIMNHPPTVIANYATQALHSSSIPIAPVKPPDNPIQGTDPPSSTVLESDLFEKTKKKCDIPWLSKTVNNNIFSLDTNKISSRPFAEVGNLSEKLEELAAVKIKDECYFNIDKSIKREDKRQEIRKGYSEELRKVEEVARREETIFTQITVLKDVSSNVQNTVIEANFCGSTTESESGIGTDKSIDSPSDSQTSKECDEDSALSLSISLCSVDIQSQKSPILKQPKTLRFPPKSHLSKPGGNNKRKSSTDTTSTVLLCLWEDCKKEFENDPDLLDHIQNAHVETQAGRENYVCLWSQCKVRGKPSCSRLWLERHALSHGGNKPFKCIVDGCERRFSTQILLERHVNNHFNEGTSSGGSSKKTSESGGKLIRRNGKKLRYRRQPWSARMFDFFDAGTMEGLVWRLMRCTRWRLGGACPLREPRGRHTLTLHAALAATRYNAATHTREALVTYYPPHVLEDEWVPEKDVERIKRVEISQLPVHTKVMLYEQFCSSYKKATSPPPPPRTPARRPLPPAPPLPSRTLPARHCTSSRLLNNLIAKQRRNAEMRNECSATNLPMLYKEEEKEKVEVTGAKKRKLGRRYGGNAFWPSGR</sequence>
<feature type="region of interest" description="Disordered" evidence="13">
    <location>
        <begin position="468"/>
        <end position="503"/>
    </location>
</feature>
<dbReference type="InterPro" id="IPR013087">
    <property type="entry name" value="Znf_C2H2_type"/>
</dbReference>
<dbReference type="GO" id="GO:0035098">
    <property type="term" value="C:ESC/E(Z) complex"/>
    <property type="evidence" value="ECO:0007669"/>
    <property type="project" value="TreeGrafter"/>
</dbReference>
<keyword evidence="8" id="KW-0805">Transcription regulation</keyword>
<dbReference type="Gene3D" id="3.30.160.60">
    <property type="entry name" value="Classic Zinc Finger"/>
    <property type="match status" value="2"/>
</dbReference>
<evidence type="ECO:0000256" key="12">
    <source>
        <dbReference type="PROSITE-ProRule" id="PRU00042"/>
    </source>
</evidence>
<evidence type="ECO:0000256" key="13">
    <source>
        <dbReference type="SAM" id="MobiDB-lite"/>
    </source>
</evidence>
<dbReference type="GeneID" id="119629350"/>
<evidence type="ECO:0000256" key="2">
    <source>
        <dbReference type="ARBA" id="ARBA00022491"/>
    </source>
</evidence>
<feature type="region of interest" description="Disordered" evidence="13">
    <location>
        <begin position="1245"/>
        <end position="1275"/>
    </location>
</feature>
<protein>
    <recommendedName>
        <fullName evidence="14">C2H2-type domain-containing protein</fullName>
    </recommendedName>
</protein>
<feature type="compositionally biased region" description="Pro residues" evidence="13">
    <location>
        <begin position="1249"/>
        <end position="1269"/>
    </location>
</feature>
<keyword evidence="7" id="KW-0156">Chromatin regulator</keyword>
<evidence type="ECO:0000259" key="14">
    <source>
        <dbReference type="PROSITE" id="PS50157"/>
    </source>
</evidence>
<accession>A0A8R2QXV4</accession>
<dbReference type="PANTHER" id="PTHR46541">
    <property type="entry name" value="ZINC FINGER PROTEIN AEBP2"/>
    <property type="match status" value="1"/>
</dbReference>
<feature type="region of interest" description="Disordered" evidence="13">
    <location>
        <begin position="351"/>
        <end position="453"/>
    </location>
</feature>
<evidence type="ECO:0000256" key="3">
    <source>
        <dbReference type="ARBA" id="ARBA00022723"/>
    </source>
</evidence>
<comment type="subcellular location">
    <subcellularLocation>
        <location evidence="1">Nucleus</location>
    </subcellularLocation>
</comment>
<evidence type="ECO:0000256" key="1">
    <source>
        <dbReference type="ARBA" id="ARBA00004123"/>
    </source>
</evidence>
<feature type="region of interest" description="Disordered" evidence="13">
    <location>
        <begin position="1100"/>
        <end position="1122"/>
    </location>
</feature>
<evidence type="ECO:0000313" key="15">
    <source>
        <dbReference type="EnsemblMetazoa" id="XP_037870816.1"/>
    </source>
</evidence>
<keyword evidence="9" id="KW-0804">Transcription</keyword>
<reference evidence="15" key="2">
    <citation type="submission" date="2022-06" db="UniProtKB">
        <authorList>
            <consortium name="EnsemblMetazoa"/>
        </authorList>
    </citation>
    <scope>IDENTIFICATION</scope>
    <source>
        <strain evidence="15">p50T (Dazao)</strain>
    </source>
</reference>
<comment type="similarity">
    <text evidence="11">Belongs to the AEBP2/jing C2H2-type zinc-finger family.</text>
</comment>
<keyword evidence="5 12" id="KW-0863">Zinc-finger</keyword>
<dbReference type="RefSeq" id="XP_037870816.1">
    <property type="nucleotide sequence ID" value="XM_038014888.2"/>
</dbReference>
<keyword evidence="6" id="KW-0862">Zinc</keyword>
<evidence type="ECO:0000256" key="9">
    <source>
        <dbReference type="ARBA" id="ARBA00023163"/>
    </source>
</evidence>
<dbReference type="SMART" id="SM00355">
    <property type="entry name" value="ZnF_C2H2"/>
    <property type="match status" value="3"/>
</dbReference>
<feature type="compositionally biased region" description="Basic and acidic residues" evidence="13">
    <location>
        <begin position="75"/>
        <end position="98"/>
    </location>
</feature>
<dbReference type="Pfam" id="PF26014">
    <property type="entry name" value="SH3_AEBP2_C"/>
    <property type="match status" value="1"/>
</dbReference>
<dbReference type="Proteomes" id="UP000005204">
    <property type="component" value="Unassembled WGS sequence"/>
</dbReference>
<dbReference type="PANTHER" id="PTHR46541:SF1">
    <property type="entry name" value="ZINC FINGER PROTEIN AEBP2"/>
    <property type="match status" value="1"/>
</dbReference>
<dbReference type="InterPro" id="IPR052130">
    <property type="entry name" value="AEBP2/jing_C2H2-ZnF"/>
</dbReference>
<evidence type="ECO:0000256" key="8">
    <source>
        <dbReference type="ARBA" id="ARBA00023015"/>
    </source>
</evidence>
<name>A0A8R2QXV4_BOMMO</name>
<dbReference type="GO" id="GO:0006325">
    <property type="term" value="P:chromatin organization"/>
    <property type="evidence" value="ECO:0007669"/>
    <property type="project" value="UniProtKB-KW"/>
</dbReference>
<proteinExistence type="inferred from homology"/>
<dbReference type="EnsemblMetazoa" id="XM_038014888.1">
    <property type="protein sequence ID" value="XP_037870816.1"/>
    <property type="gene ID" value="LOC119629350"/>
</dbReference>
<feature type="region of interest" description="Disordered" evidence="13">
    <location>
        <begin position="971"/>
        <end position="999"/>
    </location>
</feature>
<dbReference type="CTD" id="35555"/>
<dbReference type="InterPro" id="IPR059034">
    <property type="entry name" value="SH3_AEBP2_C"/>
</dbReference>
<feature type="compositionally biased region" description="Low complexity" evidence="13">
    <location>
        <begin position="483"/>
        <end position="503"/>
    </location>
</feature>
<feature type="compositionally biased region" description="Polar residues" evidence="13">
    <location>
        <begin position="468"/>
        <end position="482"/>
    </location>
</feature>
<keyword evidence="2" id="KW-0678">Repressor</keyword>
<keyword evidence="16" id="KW-1185">Reference proteome</keyword>
<feature type="region of interest" description="Disordered" evidence="13">
    <location>
        <begin position="50"/>
        <end position="167"/>
    </location>
</feature>
<keyword evidence="4" id="KW-0677">Repeat</keyword>
<feature type="compositionally biased region" description="Low complexity" evidence="13">
    <location>
        <begin position="1101"/>
        <end position="1118"/>
    </location>
</feature>
<dbReference type="InterPro" id="IPR036236">
    <property type="entry name" value="Znf_C2H2_sf"/>
</dbReference>
<feature type="compositionally biased region" description="Polar residues" evidence="13">
    <location>
        <begin position="393"/>
        <end position="421"/>
    </location>
</feature>
<dbReference type="PROSITE" id="PS00028">
    <property type="entry name" value="ZINC_FINGER_C2H2_1"/>
    <property type="match status" value="2"/>
</dbReference>
<evidence type="ECO:0000256" key="11">
    <source>
        <dbReference type="ARBA" id="ARBA00037930"/>
    </source>
</evidence>
<organism evidence="15 16">
    <name type="scientific">Bombyx mori</name>
    <name type="common">Silk moth</name>
    <dbReference type="NCBI Taxonomy" id="7091"/>
    <lineage>
        <taxon>Eukaryota</taxon>
        <taxon>Metazoa</taxon>
        <taxon>Ecdysozoa</taxon>
        <taxon>Arthropoda</taxon>
        <taxon>Hexapoda</taxon>
        <taxon>Insecta</taxon>
        <taxon>Pterygota</taxon>
        <taxon>Neoptera</taxon>
        <taxon>Endopterygota</taxon>
        <taxon>Lepidoptera</taxon>
        <taxon>Glossata</taxon>
        <taxon>Ditrysia</taxon>
        <taxon>Bombycoidea</taxon>
        <taxon>Bombycidae</taxon>
        <taxon>Bombycinae</taxon>
        <taxon>Bombyx</taxon>
    </lineage>
</organism>
<evidence type="ECO:0000256" key="6">
    <source>
        <dbReference type="ARBA" id="ARBA00022833"/>
    </source>
</evidence>
<evidence type="ECO:0000256" key="5">
    <source>
        <dbReference type="ARBA" id="ARBA00022771"/>
    </source>
</evidence>